<dbReference type="CDD" id="cd03801">
    <property type="entry name" value="GT4_PimA-like"/>
    <property type="match status" value="1"/>
</dbReference>
<dbReference type="SUPFAM" id="SSF53335">
    <property type="entry name" value="S-adenosyl-L-methionine-dependent methyltransferases"/>
    <property type="match status" value="1"/>
</dbReference>
<evidence type="ECO:0000313" key="3">
    <source>
        <dbReference type="EMBL" id="GHF58608.1"/>
    </source>
</evidence>
<comment type="caution">
    <text evidence="3">The sequence shown here is derived from an EMBL/GenBank/DDBJ whole genome shotgun (WGS) entry which is preliminary data.</text>
</comment>
<dbReference type="CDD" id="cd02440">
    <property type="entry name" value="AdoMet_MTases"/>
    <property type="match status" value="1"/>
</dbReference>
<dbReference type="AlphaFoldDB" id="A0A8H9IYR3"/>
<dbReference type="Pfam" id="PF13489">
    <property type="entry name" value="Methyltransf_23"/>
    <property type="match status" value="1"/>
</dbReference>
<gene>
    <name evidence="3" type="ORF">GCM10017566_34950</name>
</gene>
<feature type="coiled-coil region" evidence="1">
    <location>
        <begin position="269"/>
        <end position="306"/>
    </location>
</feature>
<proteinExistence type="predicted"/>
<dbReference type="Gene3D" id="3.40.50.150">
    <property type="entry name" value="Vaccinia Virus protein VP39"/>
    <property type="match status" value="1"/>
</dbReference>
<dbReference type="EMBL" id="BNAV01000004">
    <property type="protein sequence ID" value="GHF58608.1"/>
    <property type="molecule type" value="Genomic_DNA"/>
</dbReference>
<feature type="domain" description="Glycosyltransferase 2-like" evidence="2">
    <location>
        <begin position="424"/>
        <end position="593"/>
    </location>
</feature>
<dbReference type="InterPro" id="IPR029044">
    <property type="entry name" value="Nucleotide-diphossugar_trans"/>
</dbReference>
<dbReference type="Pfam" id="PF13692">
    <property type="entry name" value="Glyco_trans_1_4"/>
    <property type="match status" value="1"/>
</dbReference>
<reference evidence="3" key="2">
    <citation type="submission" date="2020-09" db="EMBL/GenBank/DDBJ databases">
        <authorList>
            <person name="Sun Q."/>
            <person name="Zhou Y."/>
        </authorList>
    </citation>
    <scope>NUCLEOTIDE SEQUENCE</scope>
    <source>
        <strain evidence="3">CGMCC 4.7679</strain>
    </source>
</reference>
<dbReference type="Pfam" id="PF00535">
    <property type="entry name" value="Glycos_transf_2"/>
    <property type="match status" value="1"/>
</dbReference>
<evidence type="ECO:0000256" key="1">
    <source>
        <dbReference type="SAM" id="Coils"/>
    </source>
</evidence>
<dbReference type="Proteomes" id="UP000658656">
    <property type="component" value="Unassembled WGS sequence"/>
</dbReference>
<sequence>MDAGSTGERLIEWTGERCVPWTDDHQVIYEHYHRYALALRYVAGKRVLDLASGEGYGAALLGEAAADVVGLELDPVTVEHATRRYGSKALRFHVGSIEDPEALPDEAPFDVITCFEAIEHVEHQDLVLRLVRRLLAPGGIFLCSTPDIEVYTHDHGNENPFHVHELDEQGFRDLLAGTFEHVEMLRQNVAVGSLIVGDGTGADLHTLHQDSPDDWRVRPGVPHTYFVAVASDEPVEVPGTSVLTDEKLTLIAKALADRAAAAAEAGRSAEDAQRLQDELAAESARAERLTAELGGVVRERDSAQEQVRKVRRAQTSLAAELDRERRKAEHQQARLTWLDETNARLRRTVHELATENATLHAEVSAMGQRLISRYRASIERYAPRGTRRRDVYERALGRPAGVLPDAAPELGPVGVTTSEQPIVSVVIPVYGHWDYTRRCLESIEVSRPRTPFEVIVVDDASVDDSADRVAACPGVRLVRAPRNLGFIGACNLGAEQARGELVMFLNNDTEVRAGWLDELVTVVEDRADVGLVGSKLVYPDGRVQESGGIVWADGTGWNYGRNEPERPWFETVRDVDYCSGAALLVRRDLFERIGGFDQRYAPAYYEDTDLAFAVRAAGYRTVVQPASVVVHHEGVSNGTDLSSGVKRHQELNRQVFVDKWAEQLAAHLPEASPRNVWLGRQRTAAGHGGGIVLVADYQVPRPDEDSGSVRMSRLLCQLAELGERVVFFPMNHALPERYVRPLHLEGVTVVAGEEHQQAFLREAGPALSVAVLSRPQVAWQLLEQIRSVSPHCRIAYDTVDLHFLRLGRQAELAEREGRDDEATSLRQRVTALREMELGLVRSTDVTLVVSEVERELLHRLVPDANVTVLSNVHVVDETEAVPEDRSGVLFVGSFDHTPNRDAATWLAQEIMPLVRRSRPDAVAHVVGSNPPPEILALASEGVVVHGWVPELAPHYREARVVVAPLRYGAGVKGKVGEALACGVPVVATPVAAEGMHLEHGESVLIGETARELADHILTLLGEDKTWQELSERGKVAVELQFGPDVAKRALQSILR</sequence>
<dbReference type="PANTHER" id="PTHR43179">
    <property type="entry name" value="RHAMNOSYLTRANSFERASE WBBL"/>
    <property type="match status" value="1"/>
</dbReference>
<dbReference type="SUPFAM" id="SSF53448">
    <property type="entry name" value="Nucleotide-diphospho-sugar transferases"/>
    <property type="match status" value="1"/>
</dbReference>
<name>A0A8H9IYR3_9PSEU</name>
<dbReference type="Gene3D" id="3.90.550.10">
    <property type="entry name" value="Spore Coat Polysaccharide Biosynthesis Protein SpsA, Chain A"/>
    <property type="match status" value="1"/>
</dbReference>
<dbReference type="InterPro" id="IPR001173">
    <property type="entry name" value="Glyco_trans_2-like"/>
</dbReference>
<dbReference type="RefSeq" id="WP_145935019.1">
    <property type="nucleotide sequence ID" value="NZ_BNAV01000004.1"/>
</dbReference>
<dbReference type="CDD" id="cd04186">
    <property type="entry name" value="GT_2_like_c"/>
    <property type="match status" value="1"/>
</dbReference>
<evidence type="ECO:0000259" key="2">
    <source>
        <dbReference type="Pfam" id="PF00535"/>
    </source>
</evidence>
<accession>A0A8H9IYR3</accession>
<keyword evidence="4" id="KW-1185">Reference proteome</keyword>
<reference evidence="3" key="1">
    <citation type="journal article" date="2014" name="Int. J. Syst. Evol. Microbiol.">
        <title>Complete genome sequence of Corynebacterium casei LMG S-19264T (=DSM 44701T), isolated from a smear-ripened cheese.</title>
        <authorList>
            <consortium name="US DOE Joint Genome Institute (JGI-PGF)"/>
            <person name="Walter F."/>
            <person name="Albersmeier A."/>
            <person name="Kalinowski J."/>
            <person name="Ruckert C."/>
        </authorList>
    </citation>
    <scope>NUCLEOTIDE SEQUENCE</scope>
    <source>
        <strain evidence="3">CGMCC 4.7679</strain>
    </source>
</reference>
<dbReference type="Gene3D" id="3.40.50.2000">
    <property type="entry name" value="Glycogen Phosphorylase B"/>
    <property type="match status" value="1"/>
</dbReference>
<organism evidence="3 4">
    <name type="scientific">Amycolatopsis bartoniae</name>
    <dbReference type="NCBI Taxonomy" id="941986"/>
    <lineage>
        <taxon>Bacteria</taxon>
        <taxon>Bacillati</taxon>
        <taxon>Actinomycetota</taxon>
        <taxon>Actinomycetes</taxon>
        <taxon>Pseudonocardiales</taxon>
        <taxon>Pseudonocardiaceae</taxon>
        <taxon>Amycolatopsis</taxon>
    </lineage>
</organism>
<dbReference type="PANTHER" id="PTHR43179:SF7">
    <property type="entry name" value="RHAMNOSYLTRANSFERASE WBBL"/>
    <property type="match status" value="1"/>
</dbReference>
<dbReference type="SUPFAM" id="SSF53756">
    <property type="entry name" value="UDP-Glycosyltransferase/glycogen phosphorylase"/>
    <property type="match status" value="1"/>
</dbReference>
<keyword evidence="1" id="KW-0175">Coiled coil</keyword>
<dbReference type="InterPro" id="IPR029063">
    <property type="entry name" value="SAM-dependent_MTases_sf"/>
</dbReference>
<dbReference type="OrthoDB" id="7615426at2"/>
<protein>
    <recommendedName>
        <fullName evidence="2">Glycosyltransferase 2-like domain-containing protein</fullName>
    </recommendedName>
</protein>
<evidence type="ECO:0000313" key="4">
    <source>
        <dbReference type="Proteomes" id="UP000658656"/>
    </source>
</evidence>